<evidence type="ECO:0000256" key="1">
    <source>
        <dbReference type="SAM" id="SignalP"/>
    </source>
</evidence>
<dbReference type="AlphaFoldDB" id="A0A3M2SNK5"/>
<dbReference type="STRING" id="2010991.A0A3M2SNK5"/>
<dbReference type="EMBL" id="NKUJ01000011">
    <property type="protein sequence ID" value="RMJ19109.1"/>
    <property type="molecule type" value="Genomic_DNA"/>
</dbReference>
<dbReference type="Pfam" id="PF21340">
    <property type="entry name" value="Polysacc_lyase-like"/>
    <property type="match status" value="1"/>
</dbReference>
<gene>
    <name evidence="3" type="ORF">CDV36_001240</name>
</gene>
<dbReference type="Gene3D" id="2.60.120.200">
    <property type="match status" value="1"/>
</dbReference>
<dbReference type="Proteomes" id="UP000277212">
    <property type="component" value="Unassembled WGS sequence"/>
</dbReference>
<reference evidence="3 4" key="1">
    <citation type="submission" date="2017-06" db="EMBL/GenBank/DDBJ databases">
        <title>Comparative genomic analysis of Ambrosia Fusariam Clade fungi.</title>
        <authorList>
            <person name="Stajich J.E."/>
            <person name="Carrillo J."/>
            <person name="Kijimoto T."/>
            <person name="Eskalen A."/>
            <person name="O'Donnell K."/>
            <person name="Kasson M."/>
        </authorList>
    </citation>
    <scope>NUCLEOTIDE SEQUENCE [LARGE SCALE GENOMIC DNA]</scope>
    <source>
        <strain evidence="3">UCR3666</strain>
    </source>
</reference>
<sequence length="241" mass="25919">MLFQTALLALSIATPSLAQVRESFESGWDKVAWPTYAPDCDQGGKVTLDNTSKARSGKNSIRVDGAGGYCGHKFFGTTAVPEGEVYVRAWIKPAKAITDAHVTFITMPDEAQAAGKHLRIGGQSKILMYNHESDDATLPDLSPQGIAASTALKANTWQCIEYHLGTDGTVETWVGGKAISGLTSKPTVASEFNGQWKNGNIKPKVSAVYFGWESYGGDANTVWYDDIVVDSSRIGCYAKSK</sequence>
<evidence type="ECO:0000313" key="3">
    <source>
        <dbReference type="EMBL" id="RMJ19109.1"/>
    </source>
</evidence>
<keyword evidence="4" id="KW-1185">Reference proteome</keyword>
<feature type="domain" description="Cip1-like core" evidence="2">
    <location>
        <begin position="23"/>
        <end position="232"/>
    </location>
</feature>
<organism evidence="3 4">
    <name type="scientific">Fusarium kuroshium</name>
    <dbReference type="NCBI Taxonomy" id="2010991"/>
    <lineage>
        <taxon>Eukaryota</taxon>
        <taxon>Fungi</taxon>
        <taxon>Dikarya</taxon>
        <taxon>Ascomycota</taxon>
        <taxon>Pezizomycotina</taxon>
        <taxon>Sordariomycetes</taxon>
        <taxon>Hypocreomycetidae</taxon>
        <taxon>Hypocreales</taxon>
        <taxon>Nectriaceae</taxon>
        <taxon>Fusarium</taxon>
        <taxon>Fusarium solani species complex</taxon>
    </lineage>
</organism>
<evidence type="ECO:0000259" key="2">
    <source>
        <dbReference type="Pfam" id="PF21340"/>
    </source>
</evidence>
<proteinExistence type="predicted"/>
<evidence type="ECO:0000313" key="4">
    <source>
        <dbReference type="Proteomes" id="UP000277212"/>
    </source>
</evidence>
<accession>A0A3M2SNK5</accession>
<feature type="signal peptide" evidence="1">
    <location>
        <begin position="1"/>
        <end position="18"/>
    </location>
</feature>
<dbReference type="OrthoDB" id="5313668at2759"/>
<keyword evidence="1" id="KW-0732">Signal</keyword>
<comment type="caution">
    <text evidence="3">The sequence shown here is derived from an EMBL/GenBank/DDBJ whole genome shotgun (WGS) entry which is preliminary data.</text>
</comment>
<feature type="chain" id="PRO_5018281050" description="Cip1-like core domain-containing protein" evidence="1">
    <location>
        <begin position="19"/>
        <end position="241"/>
    </location>
</feature>
<protein>
    <recommendedName>
        <fullName evidence="2">Cip1-like core domain-containing protein</fullName>
    </recommendedName>
</protein>
<name>A0A3M2SNK5_9HYPO</name>
<dbReference type="InterPro" id="IPR048955">
    <property type="entry name" value="Cip1-like_core"/>
</dbReference>